<reference evidence="2" key="1">
    <citation type="submission" date="2024-05" db="EMBL/GenBank/DDBJ databases">
        <title>Pontimicrobium maritimus sp. nov., isolated form sea water.</title>
        <authorList>
            <person name="Muhammad N."/>
            <person name="Vuong T.Q."/>
            <person name="Han H.L."/>
            <person name="Kim S.-G."/>
        </authorList>
    </citation>
    <scope>NUCLEOTIDE SEQUENCE</scope>
    <source>
        <strain evidence="2">SW4</strain>
    </source>
</reference>
<proteinExistence type="predicted"/>
<dbReference type="RefSeq" id="WP_347923138.1">
    <property type="nucleotide sequence ID" value="NZ_CP157199.1"/>
</dbReference>
<name>A0AAU7BRI4_9FLAO</name>
<dbReference type="EMBL" id="CP157199">
    <property type="protein sequence ID" value="XBG60910.1"/>
    <property type="molecule type" value="Genomic_DNA"/>
</dbReference>
<feature type="signal peptide" evidence="1">
    <location>
        <begin position="1"/>
        <end position="19"/>
    </location>
</feature>
<sequence>MKNLKFVFMLLSFSFLFVATQCDEDNPPLTYEEERAELDIYKHKIEGLAAASICNEDTDCLFIGFGSKPCGGPLTYLIYTSSIDIDQLLLWVEDYNQLEQELNEEWGIVSDCSVVNPPSGFECIDNTCNPIF</sequence>
<protein>
    <submittedName>
        <fullName evidence="2">Uncharacterized protein</fullName>
    </submittedName>
</protein>
<feature type="chain" id="PRO_5043896411" evidence="1">
    <location>
        <begin position="20"/>
        <end position="132"/>
    </location>
</feature>
<gene>
    <name evidence="2" type="ORF">ABGB03_13700</name>
</gene>
<keyword evidence="1" id="KW-0732">Signal</keyword>
<evidence type="ECO:0000256" key="1">
    <source>
        <dbReference type="SAM" id="SignalP"/>
    </source>
</evidence>
<dbReference type="AlphaFoldDB" id="A0AAU7BRI4"/>
<evidence type="ECO:0000313" key="2">
    <source>
        <dbReference type="EMBL" id="XBG60910.1"/>
    </source>
</evidence>
<accession>A0AAU7BRI4</accession>
<organism evidence="2">
    <name type="scientific">Pontimicrobium sp. SW4</name>
    <dbReference type="NCBI Taxonomy" id="3153519"/>
    <lineage>
        <taxon>Bacteria</taxon>
        <taxon>Pseudomonadati</taxon>
        <taxon>Bacteroidota</taxon>
        <taxon>Flavobacteriia</taxon>
        <taxon>Flavobacteriales</taxon>
        <taxon>Flavobacteriaceae</taxon>
        <taxon>Pontimicrobium</taxon>
    </lineage>
</organism>